<dbReference type="AlphaFoldDB" id="A0A239B3M9"/>
<feature type="chain" id="PRO_5012353601" evidence="1">
    <location>
        <begin position="24"/>
        <end position="434"/>
    </location>
</feature>
<name>A0A239B3M9_9BACT</name>
<gene>
    <name evidence="3" type="ORF">SAMN06269173_1182</name>
</gene>
<dbReference type="GO" id="GO:0008800">
    <property type="term" value="F:beta-lactamase activity"/>
    <property type="evidence" value="ECO:0007669"/>
    <property type="project" value="InterPro"/>
</dbReference>
<dbReference type="InterPro" id="IPR045155">
    <property type="entry name" value="Beta-lactam_cat"/>
</dbReference>
<feature type="domain" description="Beta-lactamase class A catalytic" evidence="2">
    <location>
        <begin position="80"/>
        <end position="284"/>
    </location>
</feature>
<proteinExistence type="predicted"/>
<dbReference type="GO" id="GO:0030655">
    <property type="term" value="P:beta-lactam antibiotic catabolic process"/>
    <property type="evidence" value="ECO:0007669"/>
    <property type="project" value="InterPro"/>
</dbReference>
<dbReference type="Gene3D" id="3.40.710.10">
    <property type="entry name" value="DD-peptidase/beta-lactamase superfamily"/>
    <property type="match status" value="1"/>
</dbReference>
<reference evidence="4" key="1">
    <citation type="submission" date="2017-06" db="EMBL/GenBank/DDBJ databases">
        <authorList>
            <person name="Varghese N."/>
            <person name="Submissions S."/>
        </authorList>
    </citation>
    <scope>NUCLEOTIDE SEQUENCE [LARGE SCALE GENOMIC DNA]</scope>
    <source>
        <strain evidence="4">DSM 28041</strain>
    </source>
</reference>
<dbReference type="SUPFAM" id="SSF56601">
    <property type="entry name" value="beta-lactamase/transpeptidase-like"/>
    <property type="match status" value="1"/>
</dbReference>
<dbReference type="InterPro" id="IPR012338">
    <property type="entry name" value="Beta-lactam/transpept-like"/>
</dbReference>
<organism evidence="3 4">
    <name type="scientific">Hymenobacter mucosus</name>
    <dbReference type="NCBI Taxonomy" id="1411120"/>
    <lineage>
        <taxon>Bacteria</taxon>
        <taxon>Pseudomonadati</taxon>
        <taxon>Bacteroidota</taxon>
        <taxon>Cytophagia</taxon>
        <taxon>Cytophagales</taxon>
        <taxon>Hymenobacteraceae</taxon>
        <taxon>Hymenobacter</taxon>
    </lineage>
</organism>
<dbReference type="Proteomes" id="UP000198310">
    <property type="component" value="Unassembled WGS sequence"/>
</dbReference>
<evidence type="ECO:0000256" key="1">
    <source>
        <dbReference type="SAM" id="SignalP"/>
    </source>
</evidence>
<evidence type="ECO:0000259" key="2">
    <source>
        <dbReference type="Pfam" id="PF13354"/>
    </source>
</evidence>
<keyword evidence="1" id="KW-0732">Signal</keyword>
<accession>A0A239B3M9</accession>
<sequence length="434" mass="48811">MLTRLKLLPMVLLLGALPASHQAALPASALPASLPDSPLLDSLLRADARLLPVVSQASAYELQVIYIQIDRDNQNQPHFTQHSFHVNSRQYFNPASLVKLPTAALALEKLHQLNIPGLTRNAAMSTGTAFRCQTAAPFVSSPDSDRINSVGNYIKRMLLVSDNQAYNRLYEFVGQRPLNERLWQLGYPEARIVRRFAPCDTAANRHTNPISFKNAAGQIIYQQPPATNHQSLGFPLGRITKGRAYQTGGHIVTKPYDFTTANYLPLETVTTMLKAILFPEAVSAANRFQLTAADYGFLRQYLRYTPHASGYTPYRSAQYFDAYKKYLYYGRQRTATNEPGIHIYNVVGLSHGYVADVAYITDKTQAVEFMLSAVLYVNKDGVLNDGVYEYDSIGYPFLAALGQHIYRFELKRPHNVPEKESQQELPEDKSRKMR</sequence>
<keyword evidence="4" id="KW-1185">Reference proteome</keyword>
<evidence type="ECO:0000313" key="3">
    <source>
        <dbReference type="EMBL" id="SNS02429.1"/>
    </source>
</evidence>
<dbReference type="EMBL" id="FZNS01000018">
    <property type="protein sequence ID" value="SNS02429.1"/>
    <property type="molecule type" value="Genomic_DNA"/>
</dbReference>
<feature type="signal peptide" evidence="1">
    <location>
        <begin position="1"/>
        <end position="23"/>
    </location>
</feature>
<protein>
    <submittedName>
        <fullName evidence="3">Beta-lactamase enzyme family protein</fullName>
    </submittedName>
</protein>
<evidence type="ECO:0000313" key="4">
    <source>
        <dbReference type="Proteomes" id="UP000198310"/>
    </source>
</evidence>
<dbReference type="Pfam" id="PF13354">
    <property type="entry name" value="Beta-lactamase2"/>
    <property type="match status" value="1"/>
</dbReference>